<dbReference type="RefSeq" id="WP_075724504.1">
    <property type="nucleotide sequence ID" value="NZ_LTDM01000004.1"/>
</dbReference>
<dbReference type="InterPro" id="IPR004761">
    <property type="entry name" value="Spore_GerAB"/>
</dbReference>
<dbReference type="OrthoDB" id="1675410at2"/>
<evidence type="ECO:0000256" key="3">
    <source>
        <dbReference type="ARBA" id="ARBA00022448"/>
    </source>
</evidence>
<feature type="transmembrane region" description="Helical" evidence="8">
    <location>
        <begin position="305"/>
        <end position="326"/>
    </location>
</feature>
<dbReference type="PANTHER" id="PTHR34975:SF2">
    <property type="entry name" value="SPORE GERMINATION PROTEIN A2"/>
    <property type="match status" value="1"/>
</dbReference>
<dbReference type="GO" id="GO:0009847">
    <property type="term" value="P:spore germination"/>
    <property type="evidence" value="ECO:0007669"/>
    <property type="project" value="InterPro"/>
</dbReference>
<gene>
    <name evidence="9" type="primary">yndE_2</name>
    <name evidence="9" type="ORF">TICRE_03500</name>
</gene>
<dbReference type="AlphaFoldDB" id="A0A1U7M8J1"/>
<comment type="similarity">
    <text evidence="2">Belongs to the amino acid-polyamine-organocation (APC) superfamily. Spore germination protein (SGP) (TC 2.A.3.9) family.</text>
</comment>
<keyword evidence="5 8" id="KW-0812">Transmembrane</keyword>
<evidence type="ECO:0000313" key="10">
    <source>
        <dbReference type="Proteomes" id="UP000186112"/>
    </source>
</evidence>
<evidence type="ECO:0000256" key="2">
    <source>
        <dbReference type="ARBA" id="ARBA00007998"/>
    </source>
</evidence>
<feature type="transmembrane region" description="Helical" evidence="8">
    <location>
        <begin position="108"/>
        <end position="131"/>
    </location>
</feature>
<reference evidence="9 10" key="1">
    <citation type="submission" date="2016-02" db="EMBL/GenBank/DDBJ databases">
        <title>Genome sequence of Tissierella creatinophila DSM 6911.</title>
        <authorList>
            <person name="Poehlein A."/>
            <person name="Daniel R."/>
        </authorList>
    </citation>
    <scope>NUCLEOTIDE SEQUENCE [LARGE SCALE GENOMIC DNA]</scope>
    <source>
        <strain evidence="9 10">DSM 6911</strain>
    </source>
</reference>
<keyword evidence="4" id="KW-0309">Germination</keyword>
<feature type="transmembrane region" description="Helical" evidence="8">
    <location>
        <begin position="269"/>
        <end position="289"/>
    </location>
</feature>
<dbReference type="Pfam" id="PF03845">
    <property type="entry name" value="Spore_permease"/>
    <property type="match status" value="1"/>
</dbReference>
<keyword evidence="7 8" id="KW-0472">Membrane</keyword>
<dbReference type="Proteomes" id="UP000186112">
    <property type="component" value="Unassembled WGS sequence"/>
</dbReference>
<accession>A0A1U7M8J1</accession>
<dbReference type="EMBL" id="LTDM01000004">
    <property type="protein sequence ID" value="OLS03654.1"/>
    <property type="molecule type" value="Genomic_DNA"/>
</dbReference>
<comment type="subcellular location">
    <subcellularLocation>
        <location evidence="1">Membrane</location>
        <topology evidence="1">Multi-pass membrane protein</topology>
    </subcellularLocation>
</comment>
<comment type="caution">
    <text evidence="9">The sequence shown here is derived from an EMBL/GenBank/DDBJ whole genome shotgun (WGS) entry which is preliminary data.</text>
</comment>
<dbReference type="PANTHER" id="PTHR34975">
    <property type="entry name" value="SPORE GERMINATION PROTEIN A2"/>
    <property type="match status" value="1"/>
</dbReference>
<organism evidence="9 10">
    <name type="scientific">Tissierella creatinophila DSM 6911</name>
    <dbReference type="NCBI Taxonomy" id="1123403"/>
    <lineage>
        <taxon>Bacteria</taxon>
        <taxon>Bacillati</taxon>
        <taxon>Bacillota</taxon>
        <taxon>Tissierellia</taxon>
        <taxon>Tissierellales</taxon>
        <taxon>Tissierellaceae</taxon>
        <taxon>Tissierella</taxon>
    </lineage>
</organism>
<dbReference type="GO" id="GO:0016020">
    <property type="term" value="C:membrane"/>
    <property type="evidence" value="ECO:0007669"/>
    <property type="project" value="UniProtKB-SubCell"/>
</dbReference>
<name>A0A1U7M8J1_TISCR</name>
<evidence type="ECO:0000313" key="9">
    <source>
        <dbReference type="EMBL" id="OLS03654.1"/>
    </source>
</evidence>
<keyword evidence="3" id="KW-0813">Transport</keyword>
<feature type="transmembrane region" description="Helical" evidence="8">
    <location>
        <begin position="40"/>
        <end position="60"/>
    </location>
</feature>
<feature type="transmembrane region" description="Helical" evidence="8">
    <location>
        <begin position="138"/>
        <end position="163"/>
    </location>
</feature>
<protein>
    <submittedName>
        <fullName evidence="9">Spore germination protein YndE</fullName>
    </submittedName>
</protein>
<evidence type="ECO:0000256" key="7">
    <source>
        <dbReference type="ARBA" id="ARBA00023136"/>
    </source>
</evidence>
<keyword evidence="10" id="KW-1185">Reference proteome</keyword>
<evidence type="ECO:0000256" key="8">
    <source>
        <dbReference type="SAM" id="Phobius"/>
    </source>
</evidence>
<feature type="transmembrane region" description="Helical" evidence="8">
    <location>
        <begin position="216"/>
        <end position="235"/>
    </location>
</feature>
<keyword evidence="6 8" id="KW-1133">Transmembrane helix</keyword>
<feature type="transmembrane region" description="Helical" evidence="8">
    <location>
        <begin position="338"/>
        <end position="358"/>
    </location>
</feature>
<evidence type="ECO:0000256" key="4">
    <source>
        <dbReference type="ARBA" id="ARBA00022544"/>
    </source>
</evidence>
<sequence>MNNNTISSRQMVIMLVMFRVTMSLSYFLSMDFPPSNQDNWITILFSSIYIILFSLPLLFLTNKFSGFDMIEYFSIILGKWVGKIVIILYGIYFLTYTIYLVVLQNQLVAVSVLPRTINLITISFILVLALYMLSKGIILLFWSAELIASAAFGGIIILILLGLKNVDIMELFPILRDSSFKDLNKGSFLTSLIFVDIFLLTIGGKFLEDKKKINKILLKSVVYSQFTVTIILIVIQTSVGLQQASHAIYPFLLYTRLIKYSSILERIDLLYVITWLSLHGGKVGLYLLFSLKCFKEGLNIKKNKLITLCLMIIVLIVSNLLANRVVLGINIVLLTDMLYIPFIFTTILPCFISIVYFFRRKTLKKYTIEERQL</sequence>
<proteinExistence type="inferred from homology"/>
<feature type="transmembrane region" description="Helical" evidence="8">
    <location>
        <begin position="183"/>
        <end position="204"/>
    </location>
</feature>
<evidence type="ECO:0000256" key="6">
    <source>
        <dbReference type="ARBA" id="ARBA00022989"/>
    </source>
</evidence>
<feature type="transmembrane region" description="Helical" evidence="8">
    <location>
        <begin position="12"/>
        <end position="28"/>
    </location>
</feature>
<feature type="transmembrane region" description="Helical" evidence="8">
    <location>
        <begin position="80"/>
        <end position="102"/>
    </location>
</feature>
<evidence type="ECO:0000256" key="1">
    <source>
        <dbReference type="ARBA" id="ARBA00004141"/>
    </source>
</evidence>
<evidence type="ECO:0000256" key="5">
    <source>
        <dbReference type="ARBA" id="ARBA00022692"/>
    </source>
</evidence>